<reference evidence="1 2" key="1">
    <citation type="submission" date="2020-08" db="EMBL/GenBank/DDBJ databases">
        <title>The Agave Microbiome: Exploring the role of microbial communities in plant adaptations to desert environments.</title>
        <authorList>
            <person name="Partida-Martinez L.P."/>
        </authorList>
    </citation>
    <scope>NUCLEOTIDE SEQUENCE [LARGE SCALE GENOMIC DNA]</scope>
    <source>
        <strain evidence="1 2">AS2.3</strain>
    </source>
</reference>
<proteinExistence type="predicted"/>
<dbReference type="Proteomes" id="UP000517753">
    <property type="component" value="Unassembled WGS sequence"/>
</dbReference>
<comment type="caution">
    <text evidence="1">The sequence shown here is derived from an EMBL/GenBank/DDBJ whole genome shotgun (WGS) entry which is preliminary data.</text>
</comment>
<accession>A0A7Y9FQ07</accession>
<sequence>MGEIERLVPSGVIEQWVFHLRRQRSRAQDALWLLDQGFTIHDGRDGVPTADASNRWRREQQTVVEEVNRLLELYDRINLRSSEFIAAAREPGRGSVAAQQ</sequence>
<dbReference type="AlphaFoldDB" id="A0A7Y9FQ07"/>
<evidence type="ECO:0000313" key="1">
    <source>
        <dbReference type="EMBL" id="NYD91314.1"/>
    </source>
</evidence>
<gene>
    <name evidence="1" type="ORF">HD841_003121</name>
</gene>
<protein>
    <submittedName>
        <fullName evidence="1">Uncharacterized protein</fullName>
    </submittedName>
</protein>
<evidence type="ECO:0000313" key="2">
    <source>
        <dbReference type="Proteomes" id="UP000517753"/>
    </source>
</evidence>
<dbReference type="EMBL" id="JACCBY010000004">
    <property type="protein sequence ID" value="NYD91314.1"/>
    <property type="molecule type" value="Genomic_DNA"/>
</dbReference>
<name>A0A7Y9FQ07_9SPHN</name>
<keyword evidence="2" id="KW-1185">Reference proteome</keyword>
<organism evidence="1 2">
    <name type="scientific">Sphingomonas melonis</name>
    <dbReference type="NCBI Taxonomy" id="152682"/>
    <lineage>
        <taxon>Bacteria</taxon>
        <taxon>Pseudomonadati</taxon>
        <taxon>Pseudomonadota</taxon>
        <taxon>Alphaproteobacteria</taxon>
        <taxon>Sphingomonadales</taxon>
        <taxon>Sphingomonadaceae</taxon>
        <taxon>Sphingomonas</taxon>
    </lineage>
</organism>
<dbReference type="RefSeq" id="WP_179509713.1">
    <property type="nucleotide sequence ID" value="NZ_JACCBY010000004.1"/>
</dbReference>